<proteinExistence type="predicted"/>
<evidence type="ECO:0000256" key="2">
    <source>
        <dbReference type="ARBA" id="ARBA00023125"/>
    </source>
</evidence>
<accession>A0A178ZZ95</accession>
<dbReference type="GO" id="GO:0003677">
    <property type="term" value="F:DNA binding"/>
    <property type="evidence" value="ECO:0007669"/>
    <property type="project" value="UniProtKB-KW"/>
</dbReference>
<dbReference type="PROSITE" id="PS50048">
    <property type="entry name" value="ZN2_CY6_FUNGAL_2"/>
    <property type="match status" value="1"/>
</dbReference>
<evidence type="ECO:0000256" key="5">
    <source>
        <dbReference type="SAM" id="MobiDB-lite"/>
    </source>
</evidence>
<evidence type="ECO:0000313" key="7">
    <source>
        <dbReference type="EMBL" id="OAP64706.1"/>
    </source>
</evidence>
<dbReference type="Gene3D" id="4.10.240.10">
    <property type="entry name" value="Zn(2)-C6 fungal-type DNA-binding domain"/>
    <property type="match status" value="1"/>
</dbReference>
<comment type="caution">
    <text evidence="7">The sequence shown here is derived from an EMBL/GenBank/DDBJ whole genome shotgun (WGS) entry which is preliminary data.</text>
</comment>
<dbReference type="EMBL" id="LVYI01000001">
    <property type="protein sequence ID" value="OAP64706.1"/>
    <property type="molecule type" value="Genomic_DNA"/>
</dbReference>
<dbReference type="GO" id="GO:0001228">
    <property type="term" value="F:DNA-binding transcription activator activity, RNA polymerase II-specific"/>
    <property type="evidence" value="ECO:0007669"/>
    <property type="project" value="TreeGrafter"/>
</dbReference>
<dbReference type="SUPFAM" id="SSF57701">
    <property type="entry name" value="Zn2/Cys6 DNA-binding domain"/>
    <property type="match status" value="1"/>
</dbReference>
<keyword evidence="4" id="KW-0539">Nucleus</keyword>
<dbReference type="Pfam" id="PF00172">
    <property type="entry name" value="Zn_clus"/>
    <property type="match status" value="1"/>
</dbReference>
<dbReference type="PANTHER" id="PTHR47784">
    <property type="entry name" value="STEROL UPTAKE CONTROL PROTEIN 2"/>
    <property type="match status" value="1"/>
</dbReference>
<gene>
    <name evidence="7" type="ORF">AYL99_00678</name>
</gene>
<dbReference type="InterPro" id="IPR001138">
    <property type="entry name" value="Zn2Cys6_DnaBD"/>
</dbReference>
<dbReference type="RefSeq" id="XP_018698073.1">
    <property type="nucleotide sequence ID" value="XM_018832194.1"/>
</dbReference>
<dbReference type="PROSITE" id="PS00463">
    <property type="entry name" value="ZN2_CY6_FUNGAL_1"/>
    <property type="match status" value="1"/>
</dbReference>
<dbReference type="InterPro" id="IPR053157">
    <property type="entry name" value="Sterol_Uptake_Regulator"/>
</dbReference>
<evidence type="ECO:0000259" key="6">
    <source>
        <dbReference type="PROSITE" id="PS50048"/>
    </source>
</evidence>
<feature type="compositionally biased region" description="Basic residues" evidence="5">
    <location>
        <begin position="24"/>
        <end position="34"/>
    </location>
</feature>
<sequence length="541" mass="60942">MASLGCFDSSPNSAAPADEAETKRTRKRRSHPKSRLGCTACRRRRVKCDEARPRCSNCQRREEACSLQDLIPTSRRKILQPQEPCSGPGLQQGLRSQINMLQMKLLHHFNTLTAETLVFDVSIWRGRVMTLALQHEFLMHAVLLVASKHLCFLRPGDGSYRSASILHLTETLRLFRIALTQPISASNADAFIATSTLLVHYAWATDEGAVQGQNSKLSLNVDPLFCLSQGLRTLFMKAHYFIDTGESVFATPARYRPRKTLERATMGRSKPSQDLEILISEAYCRHRATSGRPVVVGTESVGLNSVTQFFFHLQTDNDDKALTGEEIAEEEANEDVELIGFLDATSRLVLILGFFQWQQSAITDPDLITDTALGQDPTSNASGIDRVGRRQIPPLSDLARFIFAFPTRSTDTFIRLVQHHHPHALLILCLFYRAVSLLLPRQQCWWSQRRAEVFGSAIECALRARRDAHLDTILEEGKSVLKGGAARISQGRGNTEVNVQGPLGVDTWDETWQRTRRVLERFGWRKGRWYSEQLATSPRNM</sequence>
<feature type="region of interest" description="Disordered" evidence="5">
    <location>
        <begin position="1"/>
        <end position="34"/>
    </location>
</feature>
<keyword evidence="8" id="KW-1185">Reference proteome</keyword>
<dbReference type="OrthoDB" id="416217at2759"/>
<evidence type="ECO:0000256" key="1">
    <source>
        <dbReference type="ARBA" id="ARBA00023015"/>
    </source>
</evidence>
<feature type="domain" description="Zn(2)-C6 fungal-type" evidence="6">
    <location>
        <begin position="37"/>
        <end position="67"/>
    </location>
</feature>
<protein>
    <recommendedName>
        <fullName evidence="6">Zn(2)-C6 fungal-type domain-containing protein</fullName>
    </recommendedName>
</protein>
<dbReference type="Proteomes" id="UP000078343">
    <property type="component" value="Unassembled WGS sequence"/>
</dbReference>
<keyword evidence="1" id="KW-0805">Transcription regulation</keyword>
<dbReference type="GO" id="GO:0008270">
    <property type="term" value="F:zinc ion binding"/>
    <property type="evidence" value="ECO:0007669"/>
    <property type="project" value="InterPro"/>
</dbReference>
<dbReference type="PANTHER" id="PTHR47784:SF5">
    <property type="entry name" value="STEROL UPTAKE CONTROL PROTEIN 2"/>
    <property type="match status" value="1"/>
</dbReference>
<keyword evidence="2" id="KW-0238">DNA-binding</keyword>
<keyword evidence="3" id="KW-0804">Transcription</keyword>
<dbReference type="AlphaFoldDB" id="A0A178ZZ95"/>
<reference evidence="7 8" key="1">
    <citation type="submission" date="2016-04" db="EMBL/GenBank/DDBJ databases">
        <title>Draft genome of Fonsecaea erecta CBS 125763.</title>
        <authorList>
            <person name="Weiss V.A."/>
            <person name="Vicente V.A."/>
            <person name="Raittz R.T."/>
            <person name="Moreno L.F."/>
            <person name="De Souza E.M."/>
            <person name="Pedrosa F.O."/>
            <person name="Steffens M.B."/>
            <person name="Faoro H."/>
            <person name="Tadra-Sfeir M.Z."/>
            <person name="Najafzadeh M.J."/>
            <person name="Felipe M.S."/>
            <person name="Teixeira M."/>
            <person name="Sun J."/>
            <person name="Xi L."/>
            <person name="Gomes R."/>
            <person name="De Azevedo C.M."/>
            <person name="Salgado C.G."/>
            <person name="Da Silva M.B."/>
            <person name="Nascimento M.F."/>
            <person name="Queiroz-Telles F."/>
            <person name="Attili D.S."/>
            <person name="Gorbushina A."/>
        </authorList>
    </citation>
    <scope>NUCLEOTIDE SEQUENCE [LARGE SCALE GENOMIC DNA]</scope>
    <source>
        <strain evidence="7 8">CBS 125763</strain>
    </source>
</reference>
<dbReference type="GeneID" id="30004848"/>
<dbReference type="STRING" id="1367422.A0A178ZZ95"/>
<evidence type="ECO:0000313" key="8">
    <source>
        <dbReference type="Proteomes" id="UP000078343"/>
    </source>
</evidence>
<dbReference type="SMART" id="SM00066">
    <property type="entry name" value="GAL4"/>
    <property type="match status" value="1"/>
</dbReference>
<dbReference type="InterPro" id="IPR036864">
    <property type="entry name" value="Zn2-C6_fun-type_DNA-bd_sf"/>
</dbReference>
<organism evidence="7 8">
    <name type="scientific">Fonsecaea erecta</name>
    <dbReference type="NCBI Taxonomy" id="1367422"/>
    <lineage>
        <taxon>Eukaryota</taxon>
        <taxon>Fungi</taxon>
        <taxon>Dikarya</taxon>
        <taxon>Ascomycota</taxon>
        <taxon>Pezizomycotina</taxon>
        <taxon>Eurotiomycetes</taxon>
        <taxon>Chaetothyriomycetidae</taxon>
        <taxon>Chaetothyriales</taxon>
        <taxon>Herpotrichiellaceae</taxon>
        <taxon>Fonsecaea</taxon>
    </lineage>
</organism>
<evidence type="ECO:0000256" key="4">
    <source>
        <dbReference type="ARBA" id="ARBA00023242"/>
    </source>
</evidence>
<name>A0A178ZZ95_9EURO</name>
<evidence type="ECO:0000256" key="3">
    <source>
        <dbReference type="ARBA" id="ARBA00023163"/>
    </source>
</evidence>
<dbReference type="CDD" id="cd00067">
    <property type="entry name" value="GAL4"/>
    <property type="match status" value="1"/>
</dbReference>